<organism evidence="9 10">
    <name type="scientific">Clostridium felsineum</name>
    <dbReference type="NCBI Taxonomy" id="36839"/>
    <lineage>
        <taxon>Bacteria</taxon>
        <taxon>Bacillati</taxon>
        <taxon>Bacillota</taxon>
        <taxon>Clostridia</taxon>
        <taxon>Eubacteriales</taxon>
        <taxon>Clostridiaceae</taxon>
        <taxon>Clostridium</taxon>
    </lineage>
</organism>
<dbReference type="STRING" id="84029.CROST_02050"/>
<comment type="pathway">
    <text evidence="2">One-carbon metabolism; tetrahydrofolate interconversion.</text>
</comment>
<comment type="cofactor">
    <cofactor evidence="8">
        <name>Zn(2+)</name>
        <dbReference type="ChEBI" id="CHEBI:29105"/>
    </cofactor>
</comment>
<dbReference type="GO" id="GO:0004489">
    <property type="term" value="F:methylenetetrahydrofolate reductase [NAD(P)H] activity"/>
    <property type="evidence" value="ECO:0007669"/>
    <property type="project" value="InterPro"/>
</dbReference>
<keyword evidence="8" id="KW-0862">Zinc</keyword>
<keyword evidence="6" id="KW-0274">FAD</keyword>
<dbReference type="KEGG" id="crw:CROST_005790"/>
<feature type="binding site" evidence="8">
    <location>
        <position position="267"/>
    </location>
    <ligand>
        <name>Zn(2+)</name>
        <dbReference type="ChEBI" id="CHEBI:29105"/>
    </ligand>
</feature>
<dbReference type="RefSeq" id="WP_176091484.1">
    <property type="nucleotide sequence ID" value="NZ_CP096983.1"/>
</dbReference>
<evidence type="ECO:0000256" key="4">
    <source>
        <dbReference type="ARBA" id="ARBA00022630"/>
    </source>
</evidence>
<evidence type="ECO:0000256" key="6">
    <source>
        <dbReference type="ARBA" id="ARBA00022827"/>
    </source>
</evidence>
<dbReference type="SUPFAM" id="SSF82282">
    <property type="entry name" value="Homocysteine S-methyltransferase"/>
    <property type="match status" value="1"/>
</dbReference>
<dbReference type="GO" id="GO:0006555">
    <property type="term" value="P:methionine metabolic process"/>
    <property type="evidence" value="ECO:0007669"/>
    <property type="project" value="InterPro"/>
</dbReference>
<dbReference type="AlphaFoldDB" id="A0A1S8LPM2"/>
<dbReference type="PROSITE" id="PS50970">
    <property type="entry name" value="HCY"/>
    <property type="match status" value="1"/>
</dbReference>
<dbReference type="PANTHER" id="PTHR11103">
    <property type="entry name" value="SLR1189 PROTEIN"/>
    <property type="match status" value="1"/>
</dbReference>
<dbReference type="InterPro" id="IPR036589">
    <property type="entry name" value="HCY_dom_sf"/>
</dbReference>
<dbReference type="GO" id="GO:0046872">
    <property type="term" value="F:metal ion binding"/>
    <property type="evidence" value="ECO:0007669"/>
    <property type="project" value="UniProtKB-KW"/>
</dbReference>
<gene>
    <name evidence="9" type="primary">yitJ</name>
    <name evidence="9" type="ORF">CROST_005790</name>
</gene>
<name>A0A1S8LPM2_9CLOT</name>
<reference evidence="9 10" key="1">
    <citation type="submission" date="2022-04" db="EMBL/GenBank/DDBJ databases">
        <title>Genome sequence of C. roseum typestrain.</title>
        <authorList>
            <person name="Poehlein A."/>
            <person name="Schoch T."/>
            <person name="Duerre P."/>
            <person name="Daniel R."/>
        </authorList>
    </citation>
    <scope>NUCLEOTIDE SEQUENCE [LARGE SCALE GENOMIC DNA]</scope>
    <source>
        <strain evidence="9 10">DSM 7320</strain>
    </source>
</reference>
<dbReference type="GO" id="GO:0032259">
    <property type="term" value="P:methylation"/>
    <property type="evidence" value="ECO:0007669"/>
    <property type="project" value="UniProtKB-KW"/>
</dbReference>
<evidence type="ECO:0000313" key="9">
    <source>
        <dbReference type="EMBL" id="URZ09871.1"/>
    </source>
</evidence>
<evidence type="ECO:0000256" key="2">
    <source>
        <dbReference type="ARBA" id="ARBA00004777"/>
    </source>
</evidence>
<dbReference type="Gene3D" id="3.20.20.330">
    <property type="entry name" value="Homocysteine-binding-like domain"/>
    <property type="match status" value="1"/>
</dbReference>
<comment type="cofactor">
    <cofactor evidence="1">
        <name>FAD</name>
        <dbReference type="ChEBI" id="CHEBI:57692"/>
    </cofactor>
</comment>
<dbReference type="PANTHER" id="PTHR11103:SF18">
    <property type="entry name" value="SLR1189 PROTEIN"/>
    <property type="match status" value="1"/>
</dbReference>
<evidence type="ECO:0000256" key="7">
    <source>
        <dbReference type="ARBA" id="ARBA00023002"/>
    </source>
</evidence>
<dbReference type="CDD" id="cd00537">
    <property type="entry name" value="MTHFR"/>
    <property type="match status" value="1"/>
</dbReference>
<feature type="binding site" evidence="8">
    <location>
        <position position="203"/>
    </location>
    <ligand>
        <name>Zn(2+)</name>
        <dbReference type="ChEBI" id="CHEBI:29105"/>
    </ligand>
</feature>
<dbReference type="InterPro" id="IPR003171">
    <property type="entry name" value="Mehydrof_redctse-like"/>
</dbReference>
<dbReference type="Pfam" id="PF02574">
    <property type="entry name" value="S-methyl_trans"/>
    <property type="match status" value="1"/>
</dbReference>
<keyword evidence="4" id="KW-0285">Flavoprotein</keyword>
<sequence length="593" mass="67194">MIREYIKNNILVTDGAMGTYYSKITGDYNNFCEFANLNNPKVIFNIHKEYIDAGAKFIRTNTFSANTLTMDISKEELRNIITEGYKIAKKAAATKDNVFVAADVGPINKFEVGKPVEYIIEEYKLVVDTFMELGADIFVFETLSSIDCLEEIFKYIKSKNKYAFILTQFAVMQDGFTREGISANSIVNKMNSIKNIDAYGFNCGSGPAHLYSVIKNLKLLGDTISALPNSGYPELINERMVYVDNPDYFADKMSMIKNVGIKILGGCCGTTPRHIEKLVEKLKTNVKQVEIKAIKKEEKPNKKREKNKFWEKLVKDEFPIVVELDPPFNIDIDKIMYAAEVCKKNNIDLVTIADSPMSKVRVDSIMIASKIKRELGIEVMPHMCCRDKNVNAIRASLLAAHIEGIRNILAITGDPVTGIDKVNTKSVFNLNSFKLMNLISEMNKEVFKHDKINIGGALNLNVLNKKIEVSRMLKKVDNGGTFFLTQPIFEESTIEFLANLKRDKGVKIIGGILPLVSYRNVQFINNELFGVNIPKEYVERFKIDMSREEAETVGVDLATELIHKIKKYVDGIYMVTPFNRIEMVMKILKNIRK</sequence>
<dbReference type="GO" id="GO:0035999">
    <property type="term" value="P:tetrahydrofolate interconversion"/>
    <property type="evidence" value="ECO:0007669"/>
    <property type="project" value="UniProtKB-UniPathway"/>
</dbReference>
<protein>
    <submittedName>
        <fullName evidence="9">Bifunctional homocysteine S-methyltransferase/5,10-methylenetetrahydrofolate reductase</fullName>
    </submittedName>
</protein>
<keyword evidence="3 8" id="KW-0489">Methyltransferase</keyword>
<evidence type="ECO:0000256" key="1">
    <source>
        <dbReference type="ARBA" id="ARBA00001974"/>
    </source>
</evidence>
<dbReference type="GO" id="GO:0008168">
    <property type="term" value="F:methyltransferase activity"/>
    <property type="evidence" value="ECO:0007669"/>
    <property type="project" value="UniProtKB-UniRule"/>
</dbReference>
<dbReference type="InterPro" id="IPR029041">
    <property type="entry name" value="FAD-linked_oxidoreductase-like"/>
</dbReference>
<evidence type="ECO:0000256" key="5">
    <source>
        <dbReference type="ARBA" id="ARBA00022679"/>
    </source>
</evidence>
<dbReference type="SUPFAM" id="SSF51730">
    <property type="entry name" value="FAD-linked oxidoreductase"/>
    <property type="match status" value="1"/>
</dbReference>
<keyword evidence="10" id="KW-1185">Reference proteome</keyword>
<evidence type="ECO:0000256" key="3">
    <source>
        <dbReference type="ARBA" id="ARBA00022603"/>
    </source>
</evidence>
<accession>A0A1S8LPM2</accession>
<keyword evidence="7" id="KW-0560">Oxidoreductase</keyword>
<dbReference type="NCBIfam" id="NF006396">
    <property type="entry name" value="PRK08645.1"/>
    <property type="match status" value="1"/>
</dbReference>
<dbReference type="Proteomes" id="UP000190951">
    <property type="component" value="Chromosome"/>
</dbReference>
<dbReference type="InterPro" id="IPR003726">
    <property type="entry name" value="HCY_dom"/>
</dbReference>
<feature type="binding site" evidence="8">
    <location>
        <position position="268"/>
    </location>
    <ligand>
        <name>Zn(2+)</name>
        <dbReference type="ChEBI" id="CHEBI:29105"/>
    </ligand>
</feature>
<dbReference type="Pfam" id="PF02219">
    <property type="entry name" value="MTHFR"/>
    <property type="match status" value="1"/>
</dbReference>
<proteinExistence type="predicted"/>
<evidence type="ECO:0000313" key="10">
    <source>
        <dbReference type="Proteomes" id="UP000190951"/>
    </source>
</evidence>
<keyword evidence="8" id="KW-0479">Metal-binding</keyword>
<dbReference type="Gene3D" id="3.20.20.220">
    <property type="match status" value="1"/>
</dbReference>
<evidence type="ECO:0000256" key="8">
    <source>
        <dbReference type="PROSITE-ProRule" id="PRU00333"/>
    </source>
</evidence>
<keyword evidence="5 8" id="KW-0808">Transferase</keyword>
<dbReference type="EMBL" id="CP096983">
    <property type="protein sequence ID" value="URZ09871.1"/>
    <property type="molecule type" value="Genomic_DNA"/>
</dbReference>